<dbReference type="NCBIfam" id="TIGR00254">
    <property type="entry name" value="GGDEF"/>
    <property type="match status" value="1"/>
</dbReference>
<dbReference type="InterPro" id="IPR035965">
    <property type="entry name" value="PAS-like_dom_sf"/>
</dbReference>
<dbReference type="Proteomes" id="UP001139035">
    <property type="component" value="Unassembled WGS sequence"/>
</dbReference>
<evidence type="ECO:0000256" key="2">
    <source>
        <dbReference type="SAM" id="MobiDB-lite"/>
    </source>
</evidence>
<dbReference type="SMART" id="SM00086">
    <property type="entry name" value="PAC"/>
    <property type="match status" value="1"/>
</dbReference>
<evidence type="ECO:0000256" key="1">
    <source>
        <dbReference type="SAM" id="Coils"/>
    </source>
</evidence>
<keyword evidence="5" id="KW-0548">Nucleotidyltransferase</keyword>
<sequence>MPNHTDQQIRDAEAAGAGPPAAAHADPQIARLEARIAEQDAVIRQLEAEVAHSRRTFEQASAAAQIGVWECRLHDSSLRWSDVVYDIFELDRDFPLEREKILELYPEATRRELSEIRAKAIAERTGFSLDAEIVTARGTKRWIRITATVECVDKEPVRIFGMKQDITAEKTATLRLRTMAEIDSLTGLANRSRFQALIAGEAADGSAPSPVGAVMLIDLDRFKEINDDHGHLVGDDCLKDVGRRLSLLAPWSKCVARIGGDEFAAVFDPQTPKETVLRLGAMVVRLMRRSHRVAGRSIPLGASVGIAFSTGGSGDTLYGRADAALYAAKAVGRGTVRVFGGSDRDPVARPLRRRAAGSITLGEPCEAALGA</sequence>
<dbReference type="Gene3D" id="3.30.70.270">
    <property type="match status" value="1"/>
</dbReference>
<dbReference type="EMBL" id="JAJUWU010000014">
    <property type="protein sequence ID" value="MCE7029098.1"/>
    <property type="molecule type" value="Genomic_DNA"/>
</dbReference>
<comment type="caution">
    <text evidence="5">The sequence shown here is derived from an EMBL/GenBank/DDBJ whole genome shotgun (WGS) entry which is preliminary data.</text>
</comment>
<dbReference type="PROSITE" id="PS50113">
    <property type="entry name" value="PAC"/>
    <property type="match status" value="1"/>
</dbReference>
<feature type="region of interest" description="Disordered" evidence="2">
    <location>
        <begin position="1"/>
        <end position="26"/>
    </location>
</feature>
<dbReference type="PROSITE" id="PS50887">
    <property type="entry name" value="GGDEF"/>
    <property type="match status" value="1"/>
</dbReference>
<dbReference type="InterPro" id="IPR000700">
    <property type="entry name" value="PAS-assoc_C"/>
</dbReference>
<keyword evidence="1" id="KW-0175">Coiled coil</keyword>
<gene>
    <name evidence="5" type="ORF">LZD57_13955</name>
</gene>
<dbReference type="PANTHER" id="PTHR44757:SF2">
    <property type="entry name" value="BIOFILM ARCHITECTURE MAINTENANCE PROTEIN MBAA"/>
    <property type="match status" value="1"/>
</dbReference>
<dbReference type="EC" id="2.7.7.65" evidence="5"/>
<dbReference type="AlphaFoldDB" id="A0A9X1TCJ0"/>
<evidence type="ECO:0000259" key="3">
    <source>
        <dbReference type="PROSITE" id="PS50113"/>
    </source>
</evidence>
<feature type="compositionally biased region" description="Low complexity" evidence="2">
    <location>
        <begin position="14"/>
        <end position="25"/>
    </location>
</feature>
<dbReference type="CDD" id="cd01949">
    <property type="entry name" value="GGDEF"/>
    <property type="match status" value="1"/>
</dbReference>
<accession>A0A9X1TCJ0</accession>
<dbReference type="InterPro" id="IPR052155">
    <property type="entry name" value="Biofilm_reg_signaling"/>
</dbReference>
<evidence type="ECO:0000313" key="5">
    <source>
        <dbReference type="EMBL" id="MCE7029098.1"/>
    </source>
</evidence>
<protein>
    <submittedName>
        <fullName evidence="5">Diguanylate cyclase</fullName>
        <ecNumber evidence="5">2.7.7.65</ecNumber>
    </submittedName>
</protein>
<reference evidence="5" key="1">
    <citation type="submission" date="2022-01" db="EMBL/GenBank/DDBJ databases">
        <title>Jiella avicenniae sp. nov., a novel endophytic bacterium isolated from bark of Avicennia marina.</title>
        <authorList>
            <person name="Tuo L."/>
        </authorList>
    </citation>
    <scope>NUCLEOTIDE SEQUENCE</scope>
    <source>
        <strain evidence="5">CBK1P-4</strain>
    </source>
</reference>
<dbReference type="InterPro" id="IPR000160">
    <property type="entry name" value="GGDEF_dom"/>
</dbReference>
<dbReference type="SUPFAM" id="SSF55785">
    <property type="entry name" value="PYP-like sensor domain (PAS domain)"/>
    <property type="match status" value="1"/>
</dbReference>
<keyword evidence="6" id="KW-1185">Reference proteome</keyword>
<dbReference type="InterPro" id="IPR029787">
    <property type="entry name" value="Nucleotide_cyclase"/>
</dbReference>
<keyword evidence="5" id="KW-0808">Transferase</keyword>
<name>A0A9X1TCJ0_9HYPH</name>
<evidence type="ECO:0000259" key="4">
    <source>
        <dbReference type="PROSITE" id="PS50887"/>
    </source>
</evidence>
<dbReference type="Pfam" id="PF00990">
    <property type="entry name" value="GGDEF"/>
    <property type="match status" value="1"/>
</dbReference>
<dbReference type="Gene3D" id="3.30.450.20">
    <property type="entry name" value="PAS domain"/>
    <property type="match status" value="1"/>
</dbReference>
<feature type="domain" description="PAC" evidence="3">
    <location>
        <begin position="127"/>
        <end position="178"/>
    </location>
</feature>
<dbReference type="GO" id="GO:0052621">
    <property type="term" value="F:diguanylate cyclase activity"/>
    <property type="evidence" value="ECO:0007669"/>
    <property type="project" value="UniProtKB-EC"/>
</dbReference>
<feature type="domain" description="GGDEF" evidence="4">
    <location>
        <begin position="210"/>
        <end position="341"/>
    </location>
</feature>
<evidence type="ECO:0000313" key="6">
    <source>
        <dbReference type="Proteomes" id="UP001139035"/>
    </source>
</evidence>
<feature type="coiled-coil region" evidence="1">
    <location>
        <begin position="29"/>
        <end position="63"/>
    </location>
</feature>
<dbReference type="SMART" id="SM00267">
    <property type="entry name" value="GGDEF"/>
    <property type="match status" value="1"/>
</dbReference>
<proteinExistence type="predicted"/>
<dbReference type="InterPro" id="IPR001610">
    <property type="entry name" value="PAC"/>
</dbReference>
<dbReference type="RefSeq" id="WP_233720097.1">
    <property type="nucleotide sequence ID" value="NZ_JAJUWU010000014.1"/>
</dbReference>
<dbReference type="PANTHER" id="PTHR44757">
    <property type="entry name" value="DIGUANYLATE CYCLASE DGCP"/>
    <property type="match status" value="1"/>
</dbReference>
<dbReference type="InterPro" id="IPR043128">
    <property type="entry name" value="Rev_trsase/Diguanyl_cyclase"/>
</dbReference>
<dbReference type="SUPFAM" id="SSF55073">
    <property type="entry name" value="Nucleotide cyclase"/>
    <property type="match status" value="1"/>
</dbReference>
<organism evidence="5 6">
    <name type="scientific">Jiella avicenniae</name>
    <dbReference type="NCBI Taxonomy" id="2907202"/>
    <lineage>
        <taxon>Bacteria</taxon>
        <taxon>Pseudomonadati</taxon>
        <taxon>Pseudomonadota</taxon>
        <taxon>Alphaproteobacteria</taxon>
        <taxon>Hyphomicrobiales</taxon>
        <taxon>Aurantimonadaceae</taxon>
        <taxon>Jiella</taxon>
    </lineage>
</organism>